<dbReference type="PANTHER" id="PTHR34475:SF1">
    <property type="entry name" value="CYTOSKELETON PROTEIN RODZ"/>
    <property type="match status" value="1"/>
</dbReference>
<organism evidence="2">
    <name type="scientific">uncultured bacterium contig00056</name>
    <dbReference type="NCBI Taxonomy" id="1181540"/>
    <lineage>
        <taxon>Bacteria</taxon>
        <taxon>environmental samples</taxon>
    </lineage>
</organism>
<dbReference type="InterPro" id="IPR001387">
    <property type="entry name" value="Cro/C1-type_HTH"/>
</dbReference>
<dbReference type="EMBL" id="JQ844186">
    <property type="protein sequence ID" value="AGS52240.1"/>
    <property type="molecule type" value="Genomic_DNA"/>
</dbReference>
<accession>A0A806KKS0</accession>
<keyword evidence="1" id="KW-0812">Transmembrane</keyword>
<dbReference type="Gene3D" id="1.10.260.40">
    <property type="entry name" value="lambda repressor-like DNA-binding domains"/>
    <property type="match status" value="1"/>
</dbReference>
<evidence type="ECO:0000313" key="2">
    <source>
        <dbReference type="EMBL" id="AGS52240.1"/>
    </source>
</evidence>
<name>A0A806KKS0_9BACT</name>
<dbReference type="InterPro" id="IPR010982">
    <property type="entry name" value="Lambda_DNA-bd_dom_sf"/>
</dbReference>
<dbReference type="CDD" id="cd00093">
    <property type="entry name" value="HTH_XRE"/>
    <property type="match status" value="1"/>
</dbReference>
<keyword evidence="1" id="KW-0472">Membrane</keyword>
<sequence>MESLGDKLRTARNEKGLSIDQVSRDTNITTRYIEALEAENFSIFPGEPYIIGFLRNYSAYLDLEAQKVISLYKALRIQETPVPVEQLIKHPPVVPKFILPVVVTLAVIAGAAWGIYNLVQYNKNKPVKNIPVARTPTEYMMEGNSMERRFYKNDSVLIQVDEDMYKLELFNLGEAVTIRTPGGNVVLDLSQESSVDLNNDGIPELRITVSDFAKNNSDMGAQLHFYLMDAVAVRDAVVDSDQPVPVVATTSTVSSVSTTIIPPSPRAYPFTLQANFQGYCMFRWEILNERDRRDRTQRYFQRNEELSINAQNGIRLWTSNAQAARFQVIGGGRTIQLEVGTPGEIAVADIRWVRDENNQYRLVLIRLETGS</sequence>
<dbReference type="PANTHER" id="PTHR34475">
    <property type="match status" value="1"/>
</dbReference>
<evidence type="ECO:0000256" key="1">
    <source>
        <dbReference type="SAM" id="Phobius"/>
    </source>
</evidence>
<dbReference type="Pfam" id="PF13413">
    <property type="entry name" value="HTH_25"/>
    <property type="match status" value="1"/>
</dbReference>
<dbReference type="AlphaFoldDB" id="A0A806KKS0"/>
<feature type="transmembrane region" description="Helical" evidence="1">
    <location>
        <begin position="97"/>
        <end position="119"/>
    </location>
</feature>
<protein>
    <submittedName>
        <fullName evidence="2">Transcriptional regulator</fullName>
    </submittedName>
</protein>
<reference evidence="2" key="1">
    <citation type="submission" date="2012-03" db="EMBL/GenBank/DDBJ databases">
        <title>Functional metagenomics reveals considerable lignocellulase gene clusters in the gut microbiome of a wood-feeding higher termite.</title>
        <authorList>
            <person name="Liu N."/>
        </authorList>
    </citation>
    <scope>NUCLEOTIDE SEQUENCE</scope>
</reference>
<dbReference type="InterPro" id="IPR050400">
    <property type="entry name" value="Bact_Cytoskel_RodZ"/>
</dbReference>
<proteinExistence type="predicted"/>
<dbReference type="GO" id="GO:0003677">
    <property type="term" value="F:DNA binding"/>
    <property type="evidence" value="ECO:0007669"/>
    <property type="project" value="InterPro"/>
</dbReference>
<dbReference type="SUPFAM" id="SSF47413">
    <property type="entry name" value="lambda repressor-like DNA-binding domains"/>
    <property type="match status" value="1"/>
</dbReference>
<keyword evidence="1" id="KW-1133">Transmembrane helix</keyword>